<gene>
    <name evidence="1" type="ORF">BFL40_29655</name>
    <name evidence="2" type="ORF">SAMN04515675_0422</name>
</gene>
<evidence type="ECO:0008006" key="5">
    <source>
        <dbReference type="Google" id="ProtNLM"/>
    </source>
</evidence>
<proteinExistence type="predicted"/>
<dbReference type="Pfam" id="PF09859">
    <property type="entry name" value="Oxygenase-NA"/>
    <property type="match status" value="1"/>
</dbReference>
<evidence type="ECO:0000313" key="1">
    <source>
        <dbReference type="EMBL" id="OIN44948.1"/>
    </source>
</evidence>
<dbReference type="InterPro" id="IPR018655">
    <property type="entry name" value="DUF2086"/>
</dbReference>
<keyword evidence="4" id="KW-1185">Reference proteome</keyword>
<dbReference type="Proteomes" id="UP000181661">
    <property type="component" value="Unassembled WGS sequence"/>
</dbReference>
<dbReference type="AlphaFoldDB" id="A0A1S2UGA7"/>
<reference evidence="1 3" key="1">
    <citation type="submission" date="2016-08" db="EMBL/GenBank/DDBJ databases">
        <title>Draft genome sequence of Pseudomonas costantinii LMG 22119, type strain isolated from cultivated mushroom (Agaricus bisporus) sporophores.</title>
        <authorList>
            <person name="Tambong J.T."/>
        </authorList>
    </citation>
    <scope>NUCLEOTIDE SEQUENCE [LARGE SCALE GENOMIC DNA]</scope>
    <source>
        <strain evidence="1 3">LMG 22119</strain>
    </source>
</reference>
<dbReference type="EMBL" id="MDDR01000060">
    <property type="protein sequence ID" value="OIN44948.1"/>
    <property type="molecule type" value="Genomic_DNA"/>
</dbReference>
<dbReference type="OrthoDB" id="9781972at2"/>
<sequence>MNRIATAIEHLDWQNICVQLDREGFAVLPGILGLPDPPRDDCHANFPSLLSSLKHAFYPPLAHIANQWNEILQLPYRYPRQLSAFEEQCLAVGQPHELSQLSRLREGEYLELRQDADGEHVFPLQLLAVLSSPGEDFTGGELVLTELRPRMQSRPMVVPLRYGDIAIITTAQRPFKGSKGYYRVNMKHAISRVRSGERRGFSLSFHFAPESTHG</sequence>
<reference evidence="2 4" key="2">
    <citation type="submission" date="2016-10" db="EMBL/GenBank/DDBJ databases">
        <authorList>
            <person name="Varghese N."/>
            <person name="Submissions S."/>
        </authorList>
    </citation>
    <scope>NUCLEOTIDE SEQUENCE [LARGE SCALE GENOMIC DNA]</scope>
    <source>
        <strain evidence="2 4">BS2773</strain>
    </source>
</reference>
<organism evidence="1 3">
    <name type="scientific">Pseudomonas costantinii</name>
    <dbReference type="NCBI Taxonomy" id="168469"/>
    <lineage>
        <taxon>Bacteria</taxon>
        <taxon>Pseudomonadati</taxon>
        <taxon>Pseudomonadota</taxon>
        <taxon>Gammaproteobacteria</taxon>
        <taxon>Pseudomonadales</taxon>
        <taxon>Pseudomonadaceae</taxon>
        <taxon>Pseudomonas</taxon>
    </lineage>
</organism>
<dbReference type="EMBL" id="FNTS01000002">
    <property type="protein sequence ID" value="SED25026.1"/>
    <property type="molecule type" value="Genomic_DNA"/>
</dbReference>
<accession>A0A1S2UGA7</accession>
<comment type="caution">
    <text evidence="1">The sequence shown here is derived from an EMBL/GenBank/DDBJ whole genome shotgun (WGS) entry which is preliminary data.</text>
</comment>
<protein>
    <recommendedName>
        <fullName evidence="5">Prolyl 4-hydroxylase</fullName>
    </recommendedName>
</protein>
<dbReference type="RefSeq" id="WP_071487293.1">
    <property type="nucleotide sequence ID" value="NZ_FNTS01000002.1"/>
</dbReference>
<evidence type="ECO:0000313" key="2">
    <source>
        <dbReference type="EMBL" id="SED25026.1"/>
    </source>
</evidence>
<name>A0A1S2UGA7_9PSED</name>
<evidence type="ECO:0000313" key="3">
    <source>
        <dbReference type="Proteomes" id="UP000181661"/>
    </source>
</evidence>
<evidence type="ECO:0000313" key="4">
    <source>
        <dbReference type="Proteomes" id="UP000182179"/>
    </source>
</evidence>
<dbReference type="Proteomes" id="UP000182179">
    <property type="component" value="Unassembled WGS sequence"/>
</dbReference>